<feature type="transmembrane region" description="Helical" evidence="9">
    <location>
        <begin position="108"/>
        <end position="141"/>
    </location>
</feature>
<evidence type="ECO:0000259" key="10">
    <source>
        <dbReference type="Pfam" id="PF03553"/>
    </source>
</evidence>
<feature type="transmembrane region" description="Helical" evidence="9">
    <location>
        <begin position="345"/>
        <end position="367"/>
    </location>
</feature>
<feature type="transmembrane region" description="Helical" evidence="9">
    <location>
        <begin position="260"/>
        <end position="278"/>
    </location>
</feature>
<evidence type="ECO:0000256" key="1">
    <source>
        <dbReference type="ARBA" id="ARBA00004651"/>
    </source>
</evidence>
<evidence type="ECO:0000256" key="7">
    <source>
        <dbReference type="ARBA" id="ARBA00023136"/>
    </source>
</evidence>
<evidence type="ECO:0000256" key="2">
    <source>
        <dbReference type="ARBA" id="ARBA00022448"/>
    </source>
</evidence>
<keyword evidence="7 9" id="KW-0472">Membrane</keyword>
<dbReference type="GO" id="GO:0015297">
    <property type="term" value="F:antiporter activity"/>
    <property type="evidence" value="ECO:0007669"/>
    <property type="project" value="UniProtKB-KW"/>
</dbReference>
<comment type="subcellular location">
    <subcellularLocation>
        <location evidence="1">Cell membrane</location>
        <topology evidence="1">Multi-pass membrane protein</topology>
    </subcellularLocation>
</comment>
<dbReference type="Pfam" id="PF03553">
    <property type="entry name" value="Na_H_antiporter"/>
    <property type="match status" value="1"/>
</dbReference>
<reference evidence="11" key="1">
    <citation type="submission" date="2022-12" db="EMBL/GenBank/DDBJ databases">
        <title>Reference genome sequencing for broad-spectrum identification of bacterial and archaeal isolates by mass spectrometry.</title>
        <authorList>
            <person name="Sekiguchi Y."/>
            <person name="Tourlousse D.M."/>
        </authorList>
    </citation>
    <scope>NUCLEOTIDE SEQUENCE</scope>
    <source>
        <strain evidence="11">10succ1</strain>
    </source>
</reference>
<keyword evidence="6 9" id="KW-1133">Transmembrane helix</keyword>
<dbReference type="PANTHER" id="PTHR33451:SF3">
    <property type="entry name" value="MALATE-2H(+)_NA(+)-LACTATE ANTIPORTER"/>
    <property type="match status" value="1"/>
</dbReference>
<evidence type="ECO:0000256" key="6">
    <source>
        <dbReference type="ARBA" id="ARBA00022989"/>
    </source>
</evidence>
<dbReference type="InterPro" id="IPR004770">
    <property type="entry name" value="Na/H_antiport_NhaC"/>
</dbReference>
<proteinExistence type="inferred from homology"/>
<dbReference type="NCBIfam" id="TIGR00931">
    <property type="entry name" value="antiport_nhaC"/>
    <property type="match status" value="1"/>
</dbReference>
<name>A0A9W6GJ31_9FUSO</name>
<keyword evidence="2" id="KW-0813">Transport</keyword>
<evidence type="ECO:0000256" key="8">
    <source>
        <dbReference type="ARBA" id="ARBA00038435"/>
    </source>
</evidence>
<evidence type="ECO:0000313" key="11">
    <source>
        <dbReference type="EMBL" id="GLI54809.1"/>
    </source>
</evidence>
<evidence type="ECO:0000256" key="5">
    <source>
        <dbReference type="ARBA" id="ARBA00022692"/>
    </source>
</evidence>
<dbReference type="AlphaFoldDB" id="A0A9W6GJ31"/>
<keyword evidence="12" id="KW-1185">Reference proteome</keyword>
<feature type="transmembrane region" description="Helical" evidence="9">
    <location>
        <begin position="36"/>
        <end position="56"/>
    </location>
</feature>
<evidence type="ECO:0000256" key="9">
    <source>
        <dbReference type="SAM" id="Phobius"/>
    </source>
</evidence>
<feature type="transmembrane region" description="Helical" evidence="9">
    <location>
        <begin position="312"/>
        <end position="333"/>
    </location>
</feature>
<feature type="transmembrane region" description="Helical" evidence="9">
    <location>
        <begin position="428"/>
        <end position="450"/>
    </location>
</feature>
<gene>
    <name evidence="11" type="ORF">PM10SUCC1_03240</name>
</gene>
<dbReference type="GO" id="GO:0005886">
    <property type="term" value="C:plasma membrane"/>
    <property type="evidence" value="ECO:0007669"/>
    <property type="project" value="UniProtKB-SubCell"/>
</dbReference>
<dbReference type="PROSITE" id="PS51257">
    <property type="entry name" value="PROKAR_LIPOPROTEIN"/>
    <property type="match status" value="1"/>
</dbReference>
<evidence type="ECO:0000256" key="4">
    <source>
        <dbReference type="ARBA" id="ARBA00022475"/>
    </source>
</evidence>
<feature type="transmembrane region" description="Helical" evidence="9">
    <location>
        <begin position="234"/>
        <end position="253"/>
    </location>
</feature>
<protein>
    <submittedName>
        <fullName evidence="11">Na+/H+ antiporter NhaC</fullName>
    </submittedName>
</protein>
<comment type="caution">
    <text evidence="11">The sequence shown here is derived from an EMBL/GenBank/DDBJ whole genome shotgun (WGS) entry which is preliminary data.</text>
</comment>
<dbReference type="InterPro" id="IPR052180">
    <property type="entry name" value="NhaC_Na-H+_Antiporter"/>
</dbReference>
<dbReference type="EMBL" id="BSDY01000001">
    <property type="protein sequence ID" value="GLI54809.1"/>
    <property type="molecule type" value="Genomic_DNA"/>
</dbReference>
<evidence type="ECO:0000256" key="3">
    <source>
        <dbReference type="ARBA" id="ARBA00022449"/>
    </source>
</evidence>
<dbReference type="RefSeq" id="WP_281832843.1">
    <property type="nucleotide sequence ID" value="NZ_BSDY01000001.1"/>
</dbReference>
<dbReference type="Proteomes" id="UP001144471">
    <property type="component" value="Unassembled WGS sequence"/>
</dbReference>
<accession>A0A9W6GJ31</accession>
<comment type="similarity">
    <text evidence="8">Belongs to the NhaC Na(+)/H(+) (TC 2.A.35) antiporter family.</text>
</comment>
<evidence type="ECO:0000313" key="12">
    <source>
        <dbReference type="Proteomes" id="UP001144471"/>
    </source>
</evidence>
<keyword evidence="4" id="KW-1003">Cell membrane</keyword>
<sequence>MRVRRRPSFGLAMIPIVFLIVSLSCGVLIYGADPHIPLLATTVVAAILGKCLGYTWEYMERGIIDTILPAMQAILIQMIIGVIIGTWILGGIVPTMIYYGLQILSPGIFLPATALICAVVSLATGSAWTTAGTVGIALLGVGQGLNIDMPLVAGAIISGAYFGDKMSPLSDSTNLAPAVTGVKLFDHISHMIKTTSVSFVIALILYSVIGMRYAGRTLNVEGIEALLTALQGQFTITPMLLLPPLLVILMVSLKMPAIPGLLGGSILGAVFAVIYQGAGIGEIIEAAHYGYLSETGFGAVDKLLTRGGLDSMMFTVSLILVAMSFGGIVERICVLEVIGERLLRFAKSTGSLVATTAATCIFCNFTMSDQYLAIVVPGRMFKEKYEEEGLHLKNLSRVLEDTGTLTSSLVPWSTCGAFMYATLAVHPFAYLPFAFLNLINPIVSVIYGYLGITMERTDGKKAKDAKLV</sequence>
<organism evidence="11 12">
    <name type="scientific">Propionigenium maris DSM 9537</name>
    <dbReference type="NCBI Taxonomy" id="1123000"/>
    <lineage>
        <taxon>Bacteria</taxon>
        <taxon>Fusobacteriati</taxon>
        <taxon>Fusobacteriota</taxon>
        <taxon>Fusobacteriia</taxon>
        <taxon>Fusobacteriales</taxon>
        <taxon>Fusobacteriaceae</taxon>
        <taxon>Propionigenium</taxon>
    </lineage>
</organism>
<keyword evidence="3" id="KW-0050">Antiport</keyword>
<dbReference type="PANTHER" id="PTHR33451">
    <property type="entry name" value="MALATE-2H(+)/NA(+)-LACTATE ANTIPORTER"/>
    <property type="match status" value="1"/>
</dbReference>
<keyword evidence="5 9" id="KW-0812">Transmembrane</keyword>
<feature type="domain" description="Na+/H+ antiporter NhaC-like C-terminal" evidence="10">
    <location>
        <begin position="159"/>
        <end position="452"/>
    </location>
</feature>
<feature type="transmembrane region" description="Helical" evidence="9">
    <location>
        <begin position="197"/>
        <end position="214"/>
    </location>
</feature>
<feature type="transmembrane region" description="Helical" evidence="9">
    <location>
        <begin position="9"/>
        <end position="30"/>
    </location>
</feature>
<dbReference type="InterPro" id="IPR018461">
    <property type="entry name" value="Na/H_Antiport_NhaC-like_C"/>
</dbReference>